<reference evidence="4 5" key="1">
    <citation type="submission" date="2024-03" db="EMBL/GenBank/DDBJ databases">
        <authorList>
            <person name="Martinez-Hernandez J."/>
        </authorList>
    </citation>
    <scope>NUCLEOTIDE SEQUENCE [LARGE SCALE GENOMIC DNA]</scope>
</reference>
<dbReference type="Proteomes" id="UP001497480">
    <property type="component" value="Unassembled WGS sequence"/>
</dbReference>
<dbReference type="SUPFAM" id="SSF48452">
    <property type="entry name" value="TPR-like"/>
    <property type="match status" value="1"/>
</dbReference>
<dbReference type="PROSITE" id="PS51375">
    <property type="entry name" value="PPR"/>
    <property type="match status" value="5"/>
</dbReference>
<dbReference type="Pfam" id="PF20431">
    <property type="entry name" value="E_motif"/>
    <property type="match status" value="1"/>
</dbReference>
<comment type="caution">
    <text evidence="4">The sequence shown here is derived from an EMBL/GenBank/DDBJ whole genome shotgun (WGS) entry which is preliminary data.</text>
</comment>
<protein>
    <recommendedName>
        <fullName evidence="6">Pentatricopeptide repeat-containing protein</fullName>
    </recommendedName>
</protein>
<proteinExistence type="predicted"/>
<dbReference type="AlphaFoldDB" id="A0AAV1YCT6"/>
<dbReference type="FunFam" id="1.25.40.10:FF:000348">
    <property type="entry name" value="Pentatricopeptide repeat-containing protein chloroplastic"/>
    <property type="match status" value="1"/>
</dbReference>
<dbReference type="NCBIfam" id="TIGR00756">
    <property type="entry name" value="PPR"/>
    <property type="match status" value="5"/>
</dbReference>
<dbReference type="GO" id="GO:0003723">
    <property type="term" value="F:RNA binding"/>
    <property type="evidence" value="ECO:0007669"/>
    <property type="project" value="InterPro"/>
</dbReference>
<dbReference type="Pfam" id="PF14009">
    <property type="entry name" value="PADRE"/>
    <property type="match status" value="1"/>
</dbReference>
<evidence type="ECO:0000313" key="4">
    <source>
        <dbReference type="EMBL" id="CAL0331832.1"/>
    </source>
</evidence>
<dbReference type="FunFam" id="1.25.40.10:FF:000090">
    <property type="entry name" value="Pentatricopeptide repeat-containing protein, chloroplastic"/>
    <property type="match status" value="1"/>
</dbReference>
<feature type="repeat" description="PPR" evidence="2">
    <location>
        <begin position="83"/>
        <end position="117"/>
    </location>
</feature>
<evidence type="ECO:0000256" key="1">
    <source>
        <dbReference type="ARBA" id="ARBA00022737"/>
    </source>
</evidence>
<feature type="repeat" description="PPR" evidence="2">
    <location>
        <begin position="215"/>
        <end position="249"/>
    </location>
</feature>
<dbReference type="InterPro" id="IPR002885">
    <property type="entry name" value="PPR_rpt"/>
</dbReference>
<dbReference type="PANTHER" id="PTHR47926:SF528">
    <property type="entry name" value="PENTATRICOPEPTIDE REPEAT-CONTAINING PROTEIN"/>
    <property type="match status" value="1"/>
</dbReference>
<dbReference type="Pfam" id="PF13041">
    <property type="entry name" value="PPR_2"/>
    <property type="match status" value="3"/>
</dbReference>
<keyword evidence="5" id="KW-1185">Reference proteome</keyword>
<evidence type="ECO:0000313" key="5">
    <source>
        <dbReference type="Proteomes" id="UP001497480"/>
    </source>
</evidence>
<dbReference type="InterPro" id="IPR011990">
    <property type="entry name" value="TPR-like_helical_dom_sf"/>
</dbReference>
<sequence length="694" mass="77182">MSLLLYRRMVCAGLHPNEFTIPFVIKACSFKPSYWNIVIVQANAIKLGMGSHACVQNAFLSAYVACRLIQNARKLFDDISDKTLVSWNSMIAGYARMGSCEEVILLFQEMQNLGVELDVFTLVSLLSVSSKHRNLDLGRFVHLYIIITGIETDSIVMNALIDMYAKCGHLQCAKIVFDRMVDKNVVSWTCMVNAYANHGLIDYALKVFNQMPMKNVVSWNSIIWCHVQEGQYSEAVELFRRMSISGVMPDEATLVNILSSCSHMGDLALGKEAHVFISDNNIAMSATLYNSLIDMYAKCGALQTARDIFSVMPEKNVVSWNVIIGALALHGFGEDAMEMFEKMQKSGLCPDEITFTGLLSACSHSGLVDSGRHYFDMMSSSFGISPDIAHYACMVDLLGRLGLLGEAMALIQKMPMKPDVVVWGALLSACRTYGNLEMGRPIMKQLLELGRYDSGLYVLLSNMYSESQRWDDMKKIRKIMDESGIKKCRAVSFIEIDGRCHQFMVDDKRHGASTSIYSMLDQLMYHLNSSDSTQIVTAKLIHQDGRLQEFPYPVKVSYLLQEHPMSFICNSDEMDFDDVVTAVHEDDVLQPGQLYFALPLTRLSNPLQAAEMAALAVKASSALMKSGVANNKCGCRRKRIVFSEEGYSKPCRSVPPTIRTGGGTAHRSRRGRTVSGGGIRGRGKFTALLSAIPE</sequence>
<name>A0AAV1YCT6_LUPLU</name>
<feature type="region of interest" description="Disordered" evidence="3">
    <location>
        <begin position="653"/>
        <end position="677"/>
    </location>
</feature>
<dbReference type="InterPro" id="IPR046960">
    <property type="entry name" value="PPR_At4g14850-like_plant"/>
</dbReference>
<evidence type="ECO:0000256" key="3">
    <source>
        <dbReference type="SAM" id="MobiDB-lite"/>
    </source>
</evidence>
<feature type="repeat" description="PPR" evidence="2">
    <location>
        <begin position="153"/>
        <end position="187"/>
    </location>
</feature>
<dbReference type="InterPro" id="IPR025322">
    <property type="entry name" value="PADRE_dom"/>
</dbReference>
<keyword evidence="1" id="KW-0677">Repeat</keyword>
<dbReference type="GO" id="GO:0009451">
    <property type="term" value="P:RNA modification"/>
    <property type="evidence" value="ECO:0007669"/>
    <property type="project" value="InterPro"/>
</dbReference>
<dbReference type="InterPro" id="IPR046848">
    <property type="entry name" value="E_motif"/>
</dbReference>
<gene>
    <name evidence="4" type="ORF">LLUT_LOCUS32892</name>
</gene>
<dbReference type="PANTHER" id="PTHR47926">
    <property type="entry name" value="PENTATRICOPEPTIDE REPEAT-CONTAINING PROTEIN"/>
    <property type="match status" value="1"/>
</dbReference>
<evidence type="ECO:0008006" key="6">
    <source>
        <dbReference type="Google" id="ProtNLM"/>
    </source>
</evidence>
<dbReference type="EMBL" id="CAXHTB010000023">
    <property type="protein sequence ID" value="CAL0331832.1"/>
    <property type="molecule type" value="Genomic_DNA"/>
</dbReference>
<organism evidence="4 5">
    <name type="scientific">Lupinus luteus</name>
    <name type="common">European yellow lupine</name>
    <dbReference type="NCBI Taxonomy" id="3873"/>
    <lineage>
        <taxon>Eukaryota</taxon>
        <taxon>Viridiplantae</taxon>
        <taxon>Streptophyta</taxon>
        <taxon>Embryophyta</taxon>
        <taxon>Tracheophyta</taxon>
        <taxon>Spermatophyta</taxon>
        <taxon>Magnoliopsida</taxon>
        <taxon>eudicotyledons</taxon>
        <taxon>Gunneridae</taxon>
        <taxon>Pentapetalae</taxon>
        <taxon>rosids</taxon>
        <taxon>fabids</taxon>
        <taxon>Fabales</taxon>
        <taxon>Fabaceae</taxon>
        <taxon>Papilionoideae</taxon>
        <taxon>50 kb inversion clade</taxon>
        <taxon>genistoids sensu lato</taxon>
        <taxon>core genistoids</taxon>
        <taxon>Genisteae</taxon>
        <taxon>Lupinus</taxon>
    </lineage>
</organism>
<feature type="repeat" description="PPR" evidence="2">
    <location>
        <begin position="285"/>
        <end position="315"/>
    </location>
</feature>
<dbReference type="Pfam" id="PF01535">
    <property type="entry name" value="PPR"/>
    <property type="match status" value="2"/>
</dbReference>
<accession>A0AAV1YCT6</accession>
<evidence type="ECO:0000256" key="2">
    <source>
        <dbReference type="PROSITE-ProRule" id="PRU00708"/>
    </source>
</evidence>
<dbReference type="Gene3D" id="1.25.40.10">
    <property type="entry name" value="Tetratricopeptide repeat domain"/>
    <property type="match status" value="3"/>
</dbReference>
<feature type="repeat" description="PPR" evidence="2">
    <location>
        <begin position="316"/>
        <end position="350"/>
    </location>
</feature>